<comment type="caution">
    <text evidence="1">The sequence shown here is derived from an EMBL/GenBank/DDBJ whole genome shotgun (WGS) entry which is preliminary data.</text>
</comment>
<proteinExistence type="predicted"/>
<evidence type="ECO:0000313" key="2">
    <source>
        <dbReference type="Proteomes" id="UP000316801"/>
    </source>
</evidence>
<dbReference type="NCBIfam" id="TIGR01635">
    <property type="entry name" value="tail_comp_S"/>
    <property type="match status" value="1"/>
</dbReference>
<protein>
    <submittedName>
        <fullName evidence="1">Phage virion morphogenesis protein</fullName>
    </submittedName>
</protein>
<reference evidence="1 2" key="1">
    <citation type="submission" date="2019-07" db="EMBL/GenBank/DDBJ databases">
        <title>Ln-dependent methylotrophs.</title>
        <authorList>
            <person name="Tani A."/>
        </authorList>
    </citation>
    <scope>NUCLEOTIDE SEQUENCE [LARGE SCALE GENOMIC DNA]</scope>
    <source>
        <strain evidence="1 2">SM12</strain>
    </source>
</reference>
<sequence>MTAAAITIDDLEIQQGLQRIMDAAGSLAPVLKNIGQYEAEATRDRFRDERDPDGQRWQDLNPLYALTKKGPRILTGQTRSLSQIIWQLASDTSVAVGSNEVYARIHNEGGDIVPKNAAALVFSMGGQTFRVKRVTIPRRRFLGINDEDRARIEEIIQDHFEEALAASGGSE</sequence>
<evidence type="ECO:0000313" key="1">
    <source>
        <dbReference type="EMBL" id="TRL38027.1"/>
    </source>
</evidence>
<dbReference type="RefSeq" id="WP_143125739.1">
    <property type="nucleotide sequence ID" value="NZ_VJMG01000036.1"/>
</dbReference>
<dbReference type="AlphaFoldDB" id="A0A549T822"/>
<dbReference type="Pfam" id="PF05069">
    <property type="entry name" value="Phage_tail_S"/>
    <property type="match status" value="1"/>
</dbReference>
<accession>A0A549T822</accession>
<dbReference type="Proteomes" id="UP000316801">
    <property type="component" value="Unassembled WGS sequence"/>
</dbReference>
<dbReference type="EMBL" id="VJMG01000036">
    <property type="protein sequence ID" value="TRL38027.1"/>
    <property type="molecule type" value="Genomic_DNA"/>
</dbReference>
<gene>
    <name evidence="1" type="ORF">FNA46_13540</name>
</gene>
<keyword evidence="2" id="KW-1185">Reference proteome</keyword>
<dbReference type="InterPro" id="IPR006522">
    <property type="entry name" value="Phage_virion_morphogenesis"/>
</dbReference>
<name>A0A549T822_9HYPH</name>
<organism evidence="1 2">
    <name type="scientific">Rhizobium straminoryzae</name>
    <dbReference type="NCBI Taxonomy" id="1387186"/>
    <lineage>
        <taxon>Bacteria</taxon>
        <taxon>Pseudomonadati</taxon>
        <taxon>Pseudomonadota</taxon>
        <taxon>Alphaproteobacteria</taxon>
        <taxon>Hyphomicrobiales</taxon>
        <taxon>Rhizobiaceae</taxon>
        <taxon>Rhizobium/Agrobacterium group</taxon>
        <taxon>Rhizobium</taxon>
    </lineage>
</organism>